<reference evidence="3 4" key="1">
    <citation type="submission" date="2014-10" db="EMBL/GenBank/DDBJ databases">
        <title>Genome sequence of Ponticoccus sp. strain UMTAT08 isolated from clonal culture of toxic dinoflagellate Alexandrium tamiyavanichii.</title>
        <authorList>
            <person name="Gan H.Y."/>
            <person name="Muhd D.-D."/>
            <person name="Mohd Noor M.E."/>
            <person name="Yeong Y.S."/>
            <person name="Usup G."/>
        </authorList>
    </citation>
    <scope>NUCLEOTIDE SEQUENCE [LARGE SCALE GENOMIC DNA]</scope>
    <source>
        <strain evidence="3 4">UMTAT08</strain>
    </source>
</reference>
<dbReference type="SUPFAM" id="SSF50494">
    <property type="entry name" value="Trypsin-like serine proteases"/>
    <property type="match status" value="1"/>
</dbReference>
<protein>
    <submittedName>
        <fullName evidence="3">PKD repeat protein</fullName>
    </submittedName>
</protein>
<dbReference type="Proteomes" id="UP000030960">
    <property type="component" value="Unassembled WGS sequence"/>
</dbReference>
<feature type="region of interest" description="Disordered" evidence="1">
    <location>
        <begin position="38"/>
        <end position="146"/>
    </location>
</feature>
<proteinExistence type="predicted"/>
<accession>A0A0B3SB45</accession>
<evidence type="ECO:0000313" key="3">
    <source>
        <dbReference type="EMBL" id="KHQ53896.1"/>
    </source>
</evidence>
<evidence type="ECO:0000256" key="2">
    <source>
        <dbReference type="SAM" id="SignalP"/>
    </source>
</evidence>
<feature type="compositionally biased region" description="Pro residues" evidence="1">
    <location>
        <begin position="69"/>
        <end position="86"/>
    </location>
</feature>
<feature type="compositionally biased region" description="Pro residues" evidence="1">
    <location>
        <begin position="102"/>
        <end position="111"/>
    </location>
</feature>
<feature type="compositionally biased region" description="Pro residues" evidence="1">
    <location>
        <begin position="120"/>
        <end position="133"/>
    </location>
</feature>
<dbReference type="RefSeq" id="WP_139022560.1">
    <property type="nucleotide sequence ID" value="NZ_JSUQ01000005.1"/>
</dbReference>
<organism evidence="3 4">
    <name type="scientific">Mameliella alba</name>
    <dbReference type="NCBI Taxonomy" id="561184"/>
    <lineage>
        <taxon>Bacteria</taxon>
        <taxon>Pseudomonadati</taxon>
        <taxon>Pseudomonadota</taxon>
        <taxon>Alphaproteobacteria</taxon>
        <taxon>Rhodobacterales</taxon>
        <taxon>Roseobacteraceae</taxon>
        <taxon>Mameliella</taxon>
    </lineage>
</organism>
<keyword evidence="4" id="KW-1185">Reference proteome</keyword>
<evidence type="ECO:0000313" key="4">
    <source>
        <dbReference type="Proteomes" id="UP000030960"/>
    </source>
</evidence>
<gene>
    <name evidence="3" type="ORF">OA50_01484</name>
</gene>
<feature type="chain" id="PRO_5002083001" evidence="2">
    <location>
        <begin position="24"/>
        <end position="375"/>
    </location>
</feature>
<name>A0A0B3SB45_9RHOB</name>
<dbReference type="AlphaFoldDB" id="A0A0B3SB45"/>
<dbReference type="OrthoDB" id="7809219at2"/>
<dbReference type="EMBL" id="JSUQ01000005">
    <property type="protein sequence ID" value="KHQ53896.1"/>
    <property type="molecule type" value="Genomic_DNA"/>
</dbReference>
<comment type="caution">
    <text evidence="3">The sequence shown here is derived from an EMBL/GenBank/DDBJ whole genome shotgun (WGS) entry which is preliminary data.</text>
</comment>
<dbReference type="InterPro" id="IPR009003">
    <property type="entry name" value="Peptidase_S1_PA"/>
</dbReference>
<feature type="signal peptide" evidence="2">
    <location>
        <begin position="1"/>
        <end position="23"/>
    </location>
</feature>
<keyword evidence="2" id="KW-0732">Signal</keyword>
<evidence type="ECO:0000256" key="1">
    <source>
        <dbReference type="SAM" id="MobiDB-lite"/>
    </source>
</evidence>
<sequence length="375" mass="40043">MFSPLRSVAFCCITLALPAPALADLVLDKDSDPKKRINETLVLDPTAKPDKDDGTITIRSKNPTAINPGAPPAKAPNPSTRPPRATPPDGQDVTLPIRNPGATPPPGPSPVEPQQARSPLPKPVPPAGSPPPRNAGAPIDPTPTVDVKPLEEMPYISFAAPAYSDGYEVSVINNMRGTGRIRVTTDYGPVYCSGFVFGPSVVATSYACVPGILEDPRVGATKIEEIRIVFDHVFPDQRLWTAQGYVLTLDSELSSRETGLAILHIADPDTNFAADRIQRVGQATPDPRAPLYMLGFPRGGSMQMQHCSALPTDPAYLPAKAFEHNCLSDYGDLGAPIFDAGTGAVVGLHLSHELSTGRRFAQHMIDLANWIGDQQ</sequence>